<reference evidence="1" key="1">
    <citation type="submission" date="2021-03" db="EMBL/GenBank/DDBJ databases">
        <title>Evolutionary priming and transition to the ectomycorrhizal habit in an iconic lineage of mushroom-forming fungi: is preadaptation a requirement?</title>
        <authorList>
            <consortium name="DOE Joint Genome Institute"/>
            <person name="Looney B.P."/>
            <person name="Miyauchi S."/>
            <person name="Morin E."/>
            <person name="Drula E."/>
            <person name="Courty P.E."/>
            <person name="Chicoki N."/>
            <person name="Fauchery L."/>
            <person name="Kohler A."/>
            <person name="Kuo A."/>
            <person name="LaButti K."/>
            <person name="Pangilinan J."/>
            <person name="Lipzen A."/>
            <person name="Riley R."/>
            <person name="Andreopoulos W."/>
            <person name="He G."/>
            <person name="Johnson J."/>
            <person name="Barry K.W."/>
            <person name="Grigoriev I.V."/>
            <person name="Nagy L."/>
            <person name="Hibbett D."/>
            <person name="Henrissat B."/>
            <person name="Matheny P.B."/>
            <person name="Labbe J."/>
            <person name="Martin A.F."/>
        </authorList>
    </citation>
    <scope>NUCLEOTIDE SEQUENCE</scope>
    <source>
        <strain evidence="1">BPL698</strain>
    </source>
</reference>
<evidence type="ECO:0000313" key="2">
    <source>
        <dbReference type="Proteomes" id="UP001207468"/>
    </source>
</evidence>
<comment type="caution">
    <text evidence="1">The sequence shown here is derived from an EMBL/GenBank/DDBJ whole genome shotgun (WGS) entry which is preliminary data.</text>
</comment>
<dbReference type="Proteomes" id="UP001207468">
    <property type="component" value="Unassembled WGS sequence"/>
</dbReference>
<protein>
    <submittedName>
        <fullName evidence="1">Uncharacterized protein</fullName>
    </submittedName>
</protein>
<evidence type="ECO:0000313" key="1">
    <source>
        <dbReference type="EMBL" id="KAI9509060.1"/>
    </source>
</evidence>
<name>A0ACC0UBH0_9AGAM</name>
<proteinExistence type="predicted"/>
<dbReference type="EMBL" id="JAGFNK010000072">
    <property type="protein sequence ID" value="KAI9509060.1"/>
    <property type="molecule type" value="Genomic_DNA"/>
</dbReference>
<organism evidence="1 2">
    <name type="scientific">Russula earlei</name>
    <dbReference type="NCBI Taxonomy" id="71964"/>
    <lineage>
        <taxon>Eukaryota</taxon>
        <taxon>Fungi</taxon>
        <taxon>Dikarya</taxon>
        <taxon>Basidiomycota</taxon>
        <taxon>Agaricomycotina</taxon>
        <taxon>Agaricomycetes</taxon>
        <taxon>Russulales</taxon>
        <taxon>Russulaceae</taxon>
        <taxon>Russula</taxon>
    </lineage>
</organism>
<accession>A0ACC0UBH0</accession>
<gene>
    <name evidence="1" type="ORF">F5148DRAFT_1190107</name>
</gene>
<keyword evidence="2" id="KW-1185">Reference proteome</keyword>
<sequence length="197" mass="22261">MLRSTTTRRLRVINHAMCHRRQAVPFAGCNWASRPLISLSRLWDASPLRGCSFGPCRNITLRGPPSNGTTQCYHLYLPVYVLGVEINVIPRSSVRTVYPFFGTFSTNESSDAARSTLRSRDLLEHVPHCSIFVDPYSISHILPASLLTVAYIFHFRRRGLFFGFTVGKRNARGDFSRVALLCWQLLHAPSLSLICHV</sequence>